<evidence type="ECO:0008006" key="4">
    <source>
        <dbReference type="Google" id="ProtNLM"/>
    </source>
</evidence>
<reference evidence="3" key="1">
    <citation type="submission" date="2021-01" db="EMBL/GenBank/DDBJ databases">
        <authorList>
            <person name="Corre E."/>
            <person name="Pelletier E."/>
            <person name="Niang G."/>
            <person name="Scheremetjew M."/>
            <person name="Finn R."/>
            <person name="Kale V."/>
            <person name="Holt S."/>
            <person name="Cochrane G."/>
            <person name="Meng A."/>
            <person name="Brown T."/>
            <person name="Cohen L."/>
        </authorList>
    </citation>
    <scope>NUCLEOTIDE SEQUENCE</scope>
    <source>
        <strain evidence="3">CCMP 410</strain>
    </source>
</reference>
<evidence type="ECO:0000256" key="1">
    <source>
        <dbReference type="SAM" id="MobiDB-lite"/>
    </source>
</evidence>
<name>A0A7S1YHJ5_9STRA</name>
<feature type="compositionally biased region" description="Low complexity" evidence="1">
    <location>
        <begin position="264"/>
        <end position="275"/>
    </location>
</feature>
<dbReference type="EMBL" id="HBGK01041498">
    <property type="protein sequence ID" value="CAD9300953.1"/>
    <property type="molecule type" value="Transcribed_RNA"/>
</dbReference>
<feature type="region of interest" description="Disordered" evidence="1">
    <location>
        <begin position="260"/>
        <end position="281"/>
    </location>
</feature>
<gene>
    <name evidence="3" type="ORF">GOCE00092_LOCUS21691</name>
</gene>
<keyword evidence="2" id="KW-0732">Signal</keyword>
<dbReference type="AlphaFoldDB" id="A0A7S1YHJ5"/>
<feature type="chain" id="PRO_5031560673" description="Spondin domain-containing protein" evidence="2">
    <location>
        <begin position="24"/>
        <end position="311"/>
    </location>
</feature>
<evidence type="ECO:0000256" key="2">
    <source>
        <dbReference type="SAM" id="SignalP"/>
    </source>
</evidence>
<evidence type="ECO:0000313" key="3">
    <source>
        <dbReference type="EMBL" id="CAD9300953.1"/>
    </source>
</evidence>
<proteinExistence type="predicted"/>
<protein>
    <recommendedName>
        <fullName evidence="4">Spondin domain-containing protein</fullName>
    </recommendedName>
</protein>
<accession>A0A7S1YHJ5</accession>
<sequence length="311" mass="34036">MIRPHSPFARVLLLSVVAAKATALGCGFADDYFADNYYKEDLYVSNETTLAQSEELALLLSPNNLLAPPELVEQIDADLNTIRTVDPKTNAALPALRYVPGELNIYFNDEAIERIQNGTYSLNHVDRIMSSYGPFERDDPTEVGMTFVTYKFRARYNTNILIEMLQPSAESIPGFWSLQPTHVPTGTGLWLTACASATDSLLESIYIFDFGWVDCTNDCACREVSAYSVGSDGVWRDTVHVGPRPNKYPGPDDCPVAAAVPGTSAPSSAPSSRPPSLEELRLSSSSNAQVRTMVVVFILIDAITLLVSEIL</sequence>
<organism evidence="3">
    <name type="scientific">Grammatophora oceanica</name>
    <dbReference type="NCBI Taxonomy" id="210454"/>
    <lineage>
        <taxon>Eukaryota</taxon>
        <taxon>Sar</taxon>
        <taxon>Stramenopiles</taxon>
        <taxon>Ochrophyta</taxon>
        <taxon>Bacillariophyta</taxon>
        <taxon>Fragilariophyceae</taxon>
        <taxon>Fragilariophycidae</taxon>
        <taxon>Rhabdonematales</taxon>
        <taxon>Grammatophoraceae</taxon>
        <taxon>Grammatophora</taxon>
    </lineage>
</organism>
<feature type="signal peptide" evidence="2">
    <location>
        <begin position="1"/>
        <end position="23"/>
    </location>
</feature>